<accession>A0A0G1DQE3</accession>
<dbReference type="CDD" id="cd06533">
    <property type="entry name" value="Glyco_transf_WecG_TagA"/>
    <property type="match status" value="1"/>
</dbReference>
<reference evidence="3 4" key="1">
    <citation type="journal article" date="2015" name="Nature">
        <title>rRNA introns, odd ribosomes, and small enigmatic genomes across a large radiation of phyla.</title>
        <authorList>
            <person name="Brown C.T."/>
            <person name="Hug L.A."/>
            <person name="Thomas B.C."/>
            <person name="Sharon I."/>
            <person name="Castelle C.J."/>
            <person name="Singh A."/>
            <person name="Wilkins M.J."/>
            <person name="Williams K.H."/>
            <person name="Banfield J.F."/>
        </authorList>
    </citation>
    <scope>NUCLEOTIDE SEQUENCE [LARGE SCALE GENOMIC DNA]</scope>
</reference>
<gene>
    <name evidence="3" type="ORF">UV42_C0002G0021</name>
</gene>
<dbReference type="NCBIfam" id="TIGR00696">
    <property type="entry name" value="wecG_tagA_cpsF"/>
    <property type="match status" value="1"/>
</dbReference>
<dbReference type="PATRIC" id="fig|1619052.3.peg.58"/>
<evidence type="ECO:0000313" key="3">
    <source>
        <dbReference type="EMBL" id="KKS73041.1"/>
    </source>
</evidence>
<organism evidence="3 4">
    <name type="scientific">Candidatus Magasanikbacteria bacterium GW2011_GWE2_42_7</name>
    <dbReference type="NCBI Taxonomy" id="1619052"/>
    <lineage>
        <taxon>Bacteria</taxon>
        <taxon>Candidatus Magasanikiibacteriota</taxon>
    </lineage>
</organism>
<sequence>MHKMLGVRIDPLTKQEILEKAKTWLSGSETHTLYTPNPEMLVAAHRNLGFRDILNSGDMNVCDGFGIQLMSGGVYTRFPGADLVLSLCELAEREGKSVYFIGGKSGAAKQAAEKLKERFAGLSIHFVQKSDNITIKQCDNRAMYTIVDKGQHDEILSDIVLAKPDILFVAFGHGKQEWWIDTFKSELPGVKILMGVGGTFDFLAGVIPRAPKLFRRIGIEWLWRLIHQPSRIKRIFTAVIVFPYLVLKSYVVK</sequence>
<dbReference type="PANTHER" id="PTHR34136">
    <property type="match status" value="1"/>
</dbReference>
<keyword evidence="2 3" id="KW-0808">Transferase</keyword>
<dbReference type="Proteomes" id="UP000033867">
    <property type="component" value="Unassembled WGS sequence"/>
</dbReference>
<dbReference type="Pfam" id="PF03808">
    <property type="entry name" value="Glyco_tran_WecG"/>
    <property type="match status" value="1"/>
</dbReference>
<keyword evidence="1" id="KW-0328">Glycosyltransferase</keyword>
<comment type="caution">
    <text evidence="3">The sequence shown here is derived from an EMBL/GenBank/DDBJ whole genome shotgun (WGS) entry which is preliminary data.</text>
</comment>
<evidence type="ECO:0000256" key="2">
    <source>
        <dbReference type="ARBA" id="ARBA00022679"/>
    </source>
</evidence>
<proteinExistence type="predicted"/>
<evidence type="ECO:0000256" key="1">
    <source>
        <dbReference type="ARBA" id="ARBA00022676"/>
    </source>
</evidence>
<dbReference type="InterPro" id="IPR004629">
    <property type="entry name" value="WecG_TagA_CpsF"/>
</dbReference>
<evidence type="ECO:0000313" key="4">
    <source>
        <dbReference type="Proteomes" id="UP000033867"/>
    </source>
</evidence>
<dbReference type="GO" id="GO:0016758">
    <property type="term" value="F:hexosyltransferase activity"/>
    <property type="evidence" value="ECO:0007669"/>
    <property type="project" value="TreeGrafter"/>
</dbReference>
<dbReference type="EMBL" id="LCEK01000002">
    <property type="protein sequence ID" value="KKS73041.1"/>
    <property type="molecule type" value="Genomic_DNA"/>
</dbReference>
<name>A0A0G1DQE3_9BACT</name>
<protein>
    <submittedName>
        <fullName evidence="3">N-acetylmannosaminyltransferase TagA</fullName>
    </submittedName>
</protein>
<dbReference type="AlphaFoldDB" id="A0A0G1DQE3"/>
<dbReference type="PANTHER" id="PTHR34136:SF1">
    <property type="entry name" value="UDP-N-ACETYL-D-MANNOSAMINURONIC ACID TRANSFERASE"/>
    <property type="match status" value="1"/>
</dbReference>